<organism evidence="14">
    <name type="scientific">Leptosphaeria maculans (strain JN3 / isolate v23.1.3 / race Av1-4-5-6-7-8)</name>
    <name type="common">Blackleg fungus</name>
    <name type="synonym">Phoma lingam</name>
    <dbReference type="NCBI Taxonomy" id="985895"/>
    <lineage>
        <taxon>Eukaryota</taxon>
        <taxon>Fungi</taxon>
        <taxon>Dikarya</taxon>
        <taxon>Ascomycota</taxon>
        <taxon>Pezizomycotina</taxon>
        <taxon>Dothideomycetes</taxon>
        <taxon>Pleosporomycetidae</taxon>
        <taxon>Pleosporales</taxon>
        <taxon>Pleosporineae</taxon>
        <taxon>Leptosphaeriaceae</taxon>
        <taxon>Plenodomus</taxon>
        <taxon>Plenodomus lingam/Leptosphaeria maculans species complex</taxon>
    </lineage>
</organism>
<dbReference type="SUPFAM" id="SSF57016">
    <property type="entry name" value="Plant lectins/antimicrobial peptides"/>
    <property type="match status" value="2"/>
</dbReference>
<feature type="compositionally biased region" description="Polar residues" evidence="9">
    <location>
        <begin position="538"/>
        <end position="549"/>
    </location>
</feature>
<feature type="compositionally biased region" description="Basic and acidic residues" evidence="9">
    <location>
        <begin position="259"/>
        <end position="278"/>
    </location>
</feature>
<feature type="domain" description="NodB homology" evidence="12">
    <location>
        <begin position="963"/>
        <end position="1160"/>
    </location>
</feature>
<proteinExistence type="predicted"/>
<dbReference type="GO" id="GO:0016810">
    <property type="term" value="F:hydrolase activity, acting on carbon-nitrogen (but not peptide) bonds"/>
    <property type="evidence" value="ECO:0007669"/>
    <property type="project" value="InterPro"/>
</dbReference>
<feature type="region of interest" description="Disordered" evidence="9">
    <location>
        <begin position="1262"/>
        <end position="1355"/>
    </location>
</feature>
<evidence type="ECO:0000256" key="4">
    <source>
        <dbReference type="ARBA" id="ARBA00022729"/>
    </source>
</evidence>
<keyword evidence="6" id="KW-0119">Carbohydrate metabolism</keyword>
<dbReference type="PROSITE" id="PS50941">
    <property type="entry name" value="CHIT_BIND_I_2"/>
    <property type="match status" value="2"/>
</dbReference>
<dbReference type="PROSITE" id="PS50030">
    <property type="entry name" value="UBA"/>
    <property type="match status" value="1"/>
</dbReference>
<feature type="compositionally biased region" description="Low complexity" evidence="9">
    <location>
        <begin position="19"/>
        <end position="30"/>
    </location>
</feature>
<dbReference type="SUPFAM" id="SSF46934">
    <property type="entry name" value="UBA-like"/>
    <property type="match status" value="1"/>
</dbReference>
<feature type="compositionally biased region" description="Polar residues" evidence="9">
    <location>
        <begin position="76"/>
        <end position="97"/>
    </location>
</feature>
<feature type="disulfide bond" evidence="8">
    <location>
        <begin position="1230"/>
        <end position="1244"/>
    </location>
</feature>
<evidence type="ECO:0000259" key="10">
    <source>
        <dbReference type="PROSITE" id="PS50030"/>
    </source>
</evidence>
<evidence type="ECO:0008006" key="15">
    <source>
        <dbReference type="Google" id="ProtNLM"/>
    </source>
</evidence>
<keyword evidence="2 8" id="KW-0147">Chitin-binding</keyword>
<dbReference type="InterPro" id="IPR002509">
    <property type="entry name" value="NODB_dom"/>
</dbReference>
<feature type="compositionally biased region" description="Basic and acidic residues" evidence="9">
    <location>
        <begin position="31"/>
        <end position="50"/>
    </location>
</feature>
<evidence type="ECO:0000256" key="2">
    <source>
        <dbReference type="ARBA" id="ARBA00022669"/>
    </source>
</evidence>
<dbReference type="PANTHER" id="PTHR46471">
    <property type="entry name" value="CHITIN DEACETYLASE"/>
    <property type="match status" value="1"/>
</dbReference>
<dbReference type="GO" id="GO:0046872">
    <property type="term" value="F:metal ion binding"/>
    <property type="evidence" value="ECO:0007669"/>
    <property type="project" value="UniProtKB-KW"/>
</dbReference>
<reference evidence="14" key="1">
    <citation type="journal article" date="2011" name="Nat. Commun.">
        <title>Effector diversification within compartments of the Leptosphaeria maculans genome affected by Repeat-Induced Point mutations.</title>
        <authorList>
            <person name="Rouxel T."/>
            <person name="Grandaubert J."/>
            <person name="Hane J.K."/>
            <person name="Hoede C."/>
            <person name="van de Wouw A.P."/>
            <person name="Couloux A."/>
            <person name="Dominguez V."/>
            <person name="Anthouard V."/>
            <person name="Bally P."/>
            <person name="Bourras S."/>
            <person name="Cozijnsen A.J."/>
            <person name="Ciuffetti L.M."/>
            <person name="Degrave A."/>
            <person name="Dilmaghani A."/>
            <person name="Duret L."/>
            <person name="Fudal I."/>
            <person name="Goodwin S.B."/>
            <person name="Gout L."/>
            <person name="Glaser N."/>
            <person name="Linglin J."/>
            <person name="Kema G.H.J."/>
            <person name="Lapalu N."/>
            <person name="Lawrence C.B."/>
            <person name="May K."/>
            <person name="Meyer M."/>
            <person name="Ollivier B."/>
            <person name="Poulain J."/>
            <person name="Schoch C.L."/>
            <person name="Simon A."/>
            <person name="Spatafora J.W."/>
            <person name="Stachowiak A."/>
            <person name="Turgeon B.G."/>
            <person name="Tyler B.M."/>
            <person name="Vincent D."/>
            <person name="Weissenbach J."/>
            <person name="Amselem J."/>
            <person name="Quesneville H."/>
            <person name="Oliver R.P."/>
            <person name="Wincker P."/>
            <person name="Balesdent M.-H."/>
            <person name="Howlett B.J."/>
        </authorList>
    </citation>
    <scope>NUCLEOTIDE SEQUENCE [LARGE SCALE GENOMIC DNA]</scope>
    <source>
        <strain evidence="14">JN3 / isolate v23.1.3 / race Av1-4-5-6-7-8</strain>
    </source>
</reference>
<dbReference type="PANTHER" id="PTHR46471:SF8">
    <property type="entry name" value="CHITIN DEACETYLASE"/>
    <property type="match status" value="1"/>
</dbReference>
<dbReference type="CDD" id="cd00035">
    <property type="entry name" value="ChtBD1"/>
    <property type="match status" value="1"/>
</dbReference>
<dbReference type="STRING" id="985895.E4ZLG6"/>
<dbReference type="Pfam" id="PF01522">
    <property type="entry name" value="Polysacc_deac_1"/>
    <property type="match status" value="1"/>
</dbReference>
<feature type="compositionally biased region" description="Polar residues" evidence="9">
    <location>
        <begin position="646"/>
        <end position="660"/>
    </location>
</feature>
<feature type="domain" description="UBA" evidence="10">
    <location>
        <begin position="376"/>
        <end position="416"/>
    </location>
</feature>
<feature type="compositionally biased region" description="Basic and acidic residues" evidence="9">
    <location>
        <begin position="635"/>
        <end position="644"/>
    </location>
</feature>
<dbReference type="Gene3D" id="3.20.20.370">
    <property type="entry name" value="Glycoside hydrolase/deacetylase"/>
    <property type="match status" value="1"/>
</dbReference>
<protein>
    <recommendedName>
        <fullName evidence="15">Carbohydrate esterase family 4 protein</fullName>
    </recommendedName>
</protein>
<comment type="caution">
    <text evidence="8">Lacks conserved residue(s) required for the propagation of feature annotation.</text>
</comment>
<evidence type="ECO:0000256" key="7">
    <source>
        <dbReference type="ARBA" id="ARBA00023285"/>
    </source>
</evidence>
<keyword evidence="3" id="KW-0479">Metal-binding</keyword>
<dbReference type="SMART" id="SM00165">
    <property type="entry name" value="UBA"/>
    <property type="match status" value="1"/>
</dbReference>
<dbReference type="InterPro" id="IPR036861">
    <property type="entry name" value="Endochitinase-like_sf"/>
</dbReference>
<dbReference type="Pfam" id="PF00187">
    <property type="entry name" value="Chitin_bind_1"/>
    <property type="match status" value="2"/>
</dbReference>
<feature type="disulfide bond" evidence="8">
    <location>
        <begin position="900"/>
        <end position="914"/>
    </location>
</feature>
<gene>
    <name evidence="13" type="ORF">LEMA_P050310.1</name>
</gene>
<dbReference type="PROSITE" id="PS51677">
    <property type="entry name" value="NODB"/>
    <property type="match status" value="1"/>
</dbReference>
<comment type="cofactor">
    <cofactor evidence="1">
        <name>Co(2+)</name>
        <dbReference type="ChEBI" id="CHEBI:48828"/>
    </cofactor>
</comment>
<dbReference type="HOGENOM" id="CLU_250468_0_0_1"/>
<dbReference type="InterPro" id="IPR001002">
    <property type="entry name" value="Chitin-bd_1"/>
</dbReference>
<dbReference type="InterPro" id="IPR015940">
    <property type="entry name" value="UBA"/>
</dbReference>
<dbReference type="CDD" id="cd10951">
    <property type="entry name" value="CE4_ClCDA_like"/>
    <property type="match status" value="1"/>
</dbReference>
<dbReference type="InParanoid" id="E4ZLG6"/>
<feature type="region of interest" description="Disordered" evidence="9">
    <location>
        <begin position="422"/>
        <end position="489"/>
    </location>
</feature>
<feature type="compositionally biased region" description="Low complexity" evidence="9">
    <location>
        <begin position="53"/>
        <end position="67"/>
    </location>
</feature>
<feature type="compositionally biased region" description="Low complexity" evidence="9">
    <location>
        <begin position="1177"/>
        <end position="1201"/>
    </location>
</feature>
<name>E4ZLG6_LEPMJ</name>
<evidence type="ECO:0000256" key="8">
    <source>
        <dbReference type="PROSITE-ProRule" id="PRU00261"/>
    </source>
</evidence>
<feature type="region of interest" description="Disordered" evidence="9">
    <location>
        <begin position="635"/>
        <end position="662"/>
    </location>
</feature>
<keyword evidence="5" id="KW-0378">Hydrolase</keyword>
<dbReference type="InterPro" id="IPR009060">
    <property type="entry name" value="UBA-like_sf"/>
</dbReference>
<evidence type="ECO:0000259" key="11">
    <source>
        <dbReference type="PROSITE" id="PS50941"/>
    </source>
</evidence>
<dbReference type="CAZy" id="CBM18">
    <property type="family name" value="Carbohydrate-Binding Module Family 18"/>
</dbReference>
<feature type="region of interest" description="Disordered" evidence="9">
    <location>
        <begin position="1176"/>
        <end position="1206"/>
    </location>
</feature>
<feature type="compositionally biased region" description="Acidic residues" evidence="9">
    <location>
        <begin position="1"/>
        <end position="15"/>
    </location>
</feature>
<feature type="compositionally biased region" description="Basic and acidic residues" evidence="9">
    <location>
        <begin position="453"/>
        <end position="468"/>
    </location>
</feature>
<dbReference type="GO" id="GO:0008061">
    <property type="term" value="F:chitin binding"/>
    <property type="evidence" value="ECO:0007669"/>
    <property type="project" value="UniProtKB-UniRule"/>
</dbReference>
<feature type="disulfide bond" evidence="8">
    <location>
        <begin position="886"/>
        <end position="901"/>
    </location>
</feature>
<dbReference type="GO" id="GO:0005975">
    <property type="term" value="P:carbohydrate metabolic process"/>
    <property type="evidence" value="ECO:0007669"/>
    <property type="project" value="InterPro"/>
</dbReference>
<dbReference type="Proteomes" id="UP000002668">
    <property type="component" value="Genome"/>
</dbReference>
<dbReference type="VEuPathDB" id="FungiDB:LEMA_P050310.1"/>
<keyword evidence="4" id="KW-0732">Signal</keyword>
<accession>E4ZLG6</accession>
<evidence type="ECO:0000259" key="12">
    <source>
        <dbReference type="PROSITE" id="PS51677"/>
    </source>
</evidence>
<dbReference type="Gene3D" id="3.30.60.10">
    <property type="entry name" value="Endochitinase-like"/>
    <property type="match status" value="2"/>
</dbReference>
<dbReference type="GeneID" id="13285268"/>
<dbReference type="OrthoDB" id="407355at2759"/>
<evidence type="ECO:0000256" key="5">
    <source>
        <dbReference type="ARBA" id="ARBA00022801"/>
    </source>
</evidence>
<keyword evidence="7" id="KW-0170">Cobalt</keyword>
<feature type="compositionally biased region" description="Polar residues" evidence="9">
    <location>
        <begin position="280"/>
        <end position="309"/>
    </location>
</feature>
<keyword evidence="14" id="KW-1185">Reference proteome</keyword>
<feature type="region of interest" description="Disordered" evidence="9">
    <location>
        <begin position="510"/>
        <end position="595"/>
    </location>
</feature>
<dbReference type="SMART" id="SM00270">
    <property type="entry name" value="ChtBD1"/>
    <property type="match status" value="2"/>
</dbReference>
<evidence type="ECO:0000313" key="14">
    <source>
        <dbReference type="Proteomes" id="UP000002668"/>
    </source>
</evidence>
<evidence type="ECO:0000256" key="3">
    <source>
        <dbReference type="ARBA" id="ARBA00022723"/>
    </source>
</evidence>
<feature type="domain" description="Chitin-binding type-1" evidence="11">
    <location>
        <begin position="1203"/>
        <end position="1257"/>
    </location>
</feature>
<dbReference type="Gene3D" id="1.10.8.10">
    <property type="entry name" value="DNA helicase RuvA subunit, C-terminal domain"/>
    <property type="match status" value="1"/>
</dbReference>
<evidence type="ECO:0000313" key="13">
    <source>
        <dbReference type="EMBL" id="CBX92325.1"/>
    </source>
</evidence>
<evidence type="ECO:0000256" key="1">
    <source>
        <dbReference type="ARBA" id="ARBA00001941"/>
    </source>
</evidence>
<dbReference type="CDD" id="cd11618">
    <property type="entry name" value="ChtBD1_1"/>
    <property type="match status" value="1"/>
</dbReference>
<dbReference type="EMBL" id="FP929094">
    <property type="protein sequence ID" value="CBX92325.1"/>
    <property type="molecule type" value="Genomic_DNA"/>
</dbReference>
<feature type="compositionally biased region" description="Polar residues" evidence="9">
    <location>
        <begin position="510"/>
        <end position="524"/>
    </location>
</feature>
<evidence type="ECO:0000256" key="6">
    <source>
        <dbReference type="ARBA" id="ARBA00023277"/>
    </source>
</evidence>
<feature type="compositionally biased region" description="Low complexity" evidence="9">
    <location>
        <begin position="1263"/>
        <end position="1310"/>
    </location>
</feature>
<sequence length="1466" mass="157214">MREIQDSDDDLDTIEVDIPPQQQQSKPVPQQEDKSSSESLRKALQKEHRAQFQSQSSQLETSLSLSENPSKRRKTSATPSLLQPGESTSPKQNGPVTSSKRSKSYFSSPLPSEPKYVATEIDLRSPHEPVWNLEGTTRENYAHHEPMAMFPEPSSTVANTTQTQLHVLERVRGPVMLGLSSEVDAPRNFFPPEPSVPWSDLMKLTPGDPLCLSGSSDPISESTSATPICWDAEVDSSASQKSRRGSSTIQKGSSLQYEIARDDCRPGDATVRPDKDSLIPKSSGSTTESLHNNKTGQGPSDVSKSQPQLQDEAIFDYDDELSIGLPRERYKPRPSRSRSLKTDTQDEIDYSVVPERAKKVSERRKTAEIPSSVEIPTTPQKIQQICDMGFTPDTTKRALKHNSGDITSTVDWLVTNGIGEDELASHPIPRKKPITPKSHDKAMDPEGLQVIMRELDEYRKEDSIHPENDAPALTTTDGTLHPNPIDKKHAVEHIDTVPVKSPKVQVIIQSKSPAKTPSDLQMSSGPPKKGSKRRKTTLDQPDSEPSTVSLELPMLLTEKKRGRGRPKKALEKPTSIDVVQETVPPKSSEEQQQPEALRAVQVNVASGSTSATDVVVDGAFVEGSEALIDEPLAHAHILEPEKKTSTKPQTSETSLKSPTPLNRGKVPYRVGLSKRARIAPLLRVLKNGSFTWPLGNIPAKAAKWKANRGSSASDRNQSHIRVSSTGILFAAGYRYSSSLKTANDSGFGAMGRVVTNERHATRVASLVGPLQISFFVISPGPAYDALTEDAVPVLCDLATTPLTICSYSASLLQATILAGDDSVMNAMASEIQPPLCSSAMSEVPSQFFGLPKDMRARNPFAGYQAGYTNLHKSALPKRQEANPDRCGKQGGGAVCASNKCCSAEGYCGTTTDHCKAPDCQFEYGIACDANYTPAGASTRNDPRPPKGSVLKGGEGIWSCNTPGTVAITYDDGPYIYTEGVLKLFKDAGMKATFFLTGNNLGKGSIDEKWSGVIKQMYADGHQIASHTWSHQDLSIITEEQVYDQMVKNEMAIRNIIGKYPTYMRPPFSSCRADSSCQKVMEALGYVISYFDLDTADYTTLDNIAVAQANFKYGIDNINNESVMGGNGDKLAIAHDIHQATAVDLTKYMIDYLKANNLRGVTMGECLGDPEANWYRDSTASPPRVSSTSASASAATPTGPASVDGACGTKSTEGKGQSCIGFTGPLGLSECCSQYGWCGNTADHCSTGCQAGFGKCGNNEIKPTASSTASTAASSASVSRPQSSPNAHASSSIPVQTTSSSASQPTGASSSHQAPSSTHEAESSTIYPTGSASKDTTHSTMSYPGEYPVETPVHPSSSATNFYPVDTPVNTHTPIYEASSFSTAIVKPSATACKAPKVSTMAPKPTDPVSKDGKCGSKNGGHTCAGYKTPFGEEMGCCCVTSGKCSNDPWACSAAGCDKGYGKCNAH</sequence>
<dbReference type="InterPro" id="IPR011330">
    <property type="entry name" value="Glyco_hydro/deAcase_b/a-brl"/>
</dbReference>
<feature type="compositionally biased region" description="Basic and acidic residues" evidence="9">
    <location>
        <begin position="355"/>
        <end position="367"/>
    </location>
</feature>
<keyword evidence="8" id="KW-1015">Disulfide bond</keyword>
<feature type="disulfide bond" evidence="8">
    <location>
        <begin position="895"/>
        <end position="907"/>
    </location>
</feature>
<evidence type="ECO:0000256" key="9">
    <source>
        <dbReference type="SAM" id="MobiDB-lite"/>
    </source>
</evidence>
<dbReference type="eggNOG" id="ENOG502QRIP">
    <property type="taxonomic scope" value="Eukaryota"/>
</dbReference>
<dbReference type="SUPFAM" id="SSF88713">
    <property type="entry name" value="Glycoside hydrolase/deacetylase"/>
    <property type="match status" value="1"/>
</dbReference>
<feature type="region of interest" description="Disordered" evidence="9">
    <location>
        <begin position="233"/>
        <end position="380"/>
    </location>
</feature>
<feature type="region of interest" description="Disordered" evidence="9">
    <location>
        <begin position="1"/>
        <end position="121"/>
    </location>
</feature>
<feature type="compositionally biased region" description="Polar residues" evidence="9">
    <location>
        <begin position="1311"/>
        <end position="1341"/>
    </location>
</feature>
<feature type="domain" description="Chitin-binding type-1" evidence="11">
    <location>
        <begin position="883"/>
        <end position="929"/>
    </location>
</feature>